<dbReference type="EMBL" id="JAEHTE010000001">
    <property type="protein sequence ID" value="MBI6882328.1"/>
    <property type="molecule type" value="Genomic_DNA"/>
</dbReference>
<organism evidence="1 2">
    <name type="scientific">Pseudomonas putida</name>
    <name type="common">Arthrobacter siderocapsulatus</name>
    <dbReference type="NCBI Taxonomy" id="303"/>
    <lineage>
        <taxon>Bacteria</taxon>
        <taxon>Pseudomonadati</taxon>
        <taxon>Pseudomonadota</taxon>
        <taxon>Gammaproteobacteria</taxon>
        <taxon>Pseudomonadales</taxon>
        <taxon>Pseudomonadaceae</taxon>
        <taxon>Pseudomonas</taxon>
    </lineage>
</organism>
<dbReference type="AlphaFoldDB" id="A0A8I1EBM7"/>
<gene>
    <name evidence="1" type="ORF">JEU22_00085</name>
</gene>
<name>A0A8I1EBM7_PSEPU</name>
<evidence type="ECO:0000313" key="1">
    <source>
        <dbReference type="EMBL" id="MBI6882328.1"/>
    </source>
</evidence>
<dbReference type="RefSeq" id="WP_198745953.1">
    <property type="nucleotide sequence ID" value="NZ_JAEHTE010000001.1"/>
</dbReference>
<reference evidence="1" key="1">
    <citation type="submission" date="2020-12" db="EMBL/GenBank/DDBJ databases">
        <title>Enhanced detection system for hospital associated transmission using whole genome sequencing surveillance.</title>
        <authorList>
            <person name="Harrison L.H."/>
            <person name="Van Tyne D."/>
            <person name="Marsh J.W."/>
            <person name="Griffith M.P."/>
            <person name="Snyder D.J."/>
            <person name="Cooper V.S."/>
            <person name="Mustapha M."/>
        </authorList>
    </citation>
    <scope>NUCLEOTIDE SEQUENCE</scope>
    <source>
        <strain evidence="1">PSB00042</strain>
    </source>
</reference>
<accession>A0A8I1EBM7</accession>
<proteinExistence type="predicted"/>
<dbReference type="Proteomes" id="UP000637061">
    <property type="component" value="Unassembled WGS sequence"/>
</dbReference>
<sequence>MSTYKHINFNDYSPVESDDGDCFIGKEKSLDGASSIVIPSKGFRFFGGQDLAGKKQPVASWTGYHDVVMIPYKFPIIISGKVYVSEDYGSGEFLDDYKVFISSVVDLSIVQDESHAATARLSLAAIRALAKEIMYCVAEDSFGFIDADEDHLSNLY</sequence>
<evidence type="ECO:0000313" key="2">
    <source>
        <dbReference type="Proteomes" id="UP000637061"/>
    </source>
</evidence>
<comment type="caution">
    <text evidence="1">The sequence shown here is derived from an EMBL/GenBank/DDBJ whole genome shotgun (WGS) entry which is preliminary data.</text>
</comment>
<protein>
    <submittedName>
        <fullName evidence="1">Uncharacterized protein</fullName>
    </submittedName>
</protein>